<dbReference type="KEGG" id="ttc:FOKN1_1968"/>
<evidence type="ECO:0008006" key="4">
    <source>
        <dbReference type="Google" id="ProtNLM"/>
    </source>
</evidence>
<sequence>MPANGNQFFRTLALGTFLGAQACAFPALAADAASGYEGWAFSTADSALARDPLAGYNRANAAAGATAHTAPQGLQLSHTLDNGLALDAGMAHGRERAVEPLGLSRHDYHDAFLGFRYQGFSGQVWYLDEPQSMDGDRSFYYQAGWKAPVSERLSLSLQMGQSYRQGVGFEHGYPDLSIAAEGNFDSYGLGIRLIDRSGFGLAGEDNGYSLMGSFRKRFP</sequence>
<dbReference type="OrthoDB" id="9789573at2"/>
<dbReference type="Proteomes" id="UP000218765">
    <property type="component" value="Chromosome"/>
</dbReference>
<evidence type="ECO:0000256" key="1">
    <source>
        <dbReference type="SAM" id="SignalP"/>
    </source>
</evidence>
<evidence type="ECO:0000313" key="3">
    <source>
        <dbReference type="Proteomes" id="UP000218765"/>
    </source>
</evidence>
<dbReference type="RefSeq" id="WP_096366448.1">
    <property type="nucleotide sequence ID" value="NZ_AP018052.1"/>
</dbReference>
<dbReference type="AlphaFoldDB" id="A0A1Z4VSN0"/>
<accession>A0A1Z4VSN0</accession>
<proteinExistence type="predicted"/>
<organism evidence="2 3">
    <name type="scientific">Thiohalobacter thiocyanaticus</name>
    <dbReference type="NCBI Taxonomy" id="585455"/>
    <lineage>
        <taxon>Bacteria</taxon>
        <taxon>Pseudomonadati</taxon>
        <taxon>Pseudomonadota</taxon>
        <taxon>Gammaproteobacteria</taxon>
        <taxon>Thiohalobacterales</taxon>
        <taxon>Thiohalobacteraceae</taxon>
        <taxon>Thiohalobacter</taxon>
    </lineage>
</organism>
<protein>
    <recommendedName>
        <fullName evidence="4">Cellulose biosynthesis protein BcsS</fullName>
    </recommendedName>
</protein>
<dbReference type="EMBL" id="AP018052">
    <property type="protein sequence ID" value="BAZ94348.1"/>
    <property type="molecule type" value="Genomic_DNA"/>
</dbReference>
<gene>
    <name evidence="2" type="ORF">FOKN1_1968</name>
</gene>
<feature type="signal peptide" evidence="1">
    <location>
        <begin position="1"/>
        <end position="29"/>
    </location>
</feature>
<evidence type="ECO:0000313" key="2">
    <source>
        <dbReference type="EMBL" id="BAZ94348.1"/>
    </source>
</evidence>
<keyword evidence="1" id="KW-0732">Signal</keyword>
<keyword evidence="3" id="KW-1185">Reference proteome</keyword>
<reference evidence="2 3" key="1">
    <citation type="submission" date="2017-05" db="EMBL/GenBank/DDBJ databases">
        <title>Thiocyanate degradation by Thiohalobacter thiocyanaticus FOKN1.</title>
        <authorList>
            <person name="Oshiki M."/>
            <person name="Fukushima T."/>
            <person name="Kawano S."/>
            <person name="Nakagawa J."/>
        </authorList>
    </citation>
    <scope>NUCLEOTIDE SEQUENCE [LARGE SCALE GENOMIC DNA]</scope>
    <source>
        <strain evidence="2 3">FOKN1</strain>
    </source>
</reference>
<name>A0A1Z4VSN0_9GAMM</name>
<feature type="chain" id="PRO_5013346292" description="Cellulose biosynthesis protein BcsS" evidence="1">
    <location>
        <begin position="30"/>
        <end position="219"/>
    </location>
</feature>